<proteinExistence type="predicted"/>
<gene>
    <name evidence="1" type="ORF">HMPREF0973_00454</name>
</gene>
<dbReference type="AlphaFoldDB" id="C9MLH9"/>
<evidence type="ECO:0000313" key="1">
    <source>
        <dbReference type="EMBL" id="EEX19513.1"/>
    </source>
</evidence>
<dbReference type="STRING" id="649761.HMPREF0973_00454"/>
<keyword evidence="2" id="KW-1185">Reference proteome</keyword>
<dbReference type="EMBL" id="ACVA01000013">
    <property type="protein sequence ID" value="EEX19513.1"/>
    <property type="molecule type" value="Genomic_DNA"/>
</dbReference>
<dbReference type="HOGENOM" id="CLU_2827657_0_0_10"/>
<organism evidence="1 2">
    <name type="scientific">Prevotella veroralis F0319</name>
    <dbReference type="NCBI Taxonomy" id="649761"/>
    <lineage>
        <taxon>Bacteria</taxon>
        <taxon>Pseudomonadati</taxon>
        <taxon>Bacteroidota</taxon>
        <taxon>Bacteroidia</taxon>
        <taxon>Bacteroidales</taxon>
        <taxon>Prevotellaceae</taxon>
        <taxon>Prevotella</taxon>
    </lineage>
</organism>
<accession>C9MLH9</accession>
<protein>
    <submittedName>
        <fullName evidence="1">Uncharacterized protein</fullName>
    </submittedName>
</protein>
<evidence type="ECO:0000313" key="2">
    <source>
        <dbReference type="Proteomes" id="UP000003327"/>
    </source>
</evidence>
<name>C9MLH9_9BACT</name>
<comment type="caution">
    <text evidence="1">The sequence shown here is derived from an EMBL/GenBank/DDBJ whole genome shotgun (WGS) entry which is preliminary data.</text>
</comment>
<reference evidence="1 2" key="1">
    <citation type="submission" date="2009-09" db="EMBL/GenBank/DDBJ databases">
        <authorList>
            <person name="Weinstock G."/>
            <person name="Sodergren E."/>
            <person name="Clifton S."/>
            <person name="Fulton L."/>
            <person name="Fulton B."/>
            <person name="Courtney L."/>
            <person name="Fronick C."/>
            <person name="Harrison M."/>
            <person name="Strong C."/>
            <person name="Farmer C."/>
            <person name="Delahaunty K."/>
            <person name="Markovic C."/>
            <person name="Hall O."/>
            <person name="Minx P."/>
            <person name="Tomlinson C."/>
            <person name="Mitreva M."/>
            <person name="Nelson J."/>
            <person name="Hou S."/>
            <person name="Wollam A."/>
            <person name="Pepin K.H."/>
            <person name="Johnson M."/>
            <person name="Bhonagiri V."/>
            <person name="Nash W.E."/>
            <person name="Warren W."/>
            <person name="Chinwalla A."/>
            <person name="Mardis E.R."/>
            <person name="Wilson R.K."/>
        </authorList>
    </citation>
    <scope>NUCLEOTIDE SEQUENCE [LARGE SCALE GENOMIC DNA]</scope>
    <source>
        <strain evidence="1 2">F0319</strain>
    </source>
</reference>
<dbReference type="Proteomes" id="UP000003327">
    <property type="component" value="Unassembled WGS sequence"/>
</dbReference>
<sequence length="66" mass="7382">MLVLWKIALSTPLSIRRGGGGEASLHTEYTDGTKPEGYTEFLKEHEIPQKLMPLSNSKCKIHNSKL</sequence>